<dbReference type="RefSeq" id="WP_033515369.1">
    <property type="nucleotide sequence ID" value="NZ_JGYV01000001.1"/>
</dbReference>
<dbReference type="Proteomes" id="UP000029067">
    <property type="component" value="Unassembled WGS sequence"/>
</dbReference>
<reference evidence="1 2" key="1">
    <citation type="submission" date="2014-03" db="EMBL/GenBank/DDBJ databases">
        <title>Genomics of Bifidobacteria.</title>
        <authorList>
            <person name="Ventura M."/>
            <person name="Milani C."/>
            <person name="Lugli G.A."/>
        </authorList>
    </citation>
    <scope>NUCLEOTIDE SEQUENCE [LARGE SCALE GENOMIC DNA]</scope>
    <source>
        <strain evidence="1 2">LMG 10738</strain>
    </source>
</reference>
<name>A0A087B4Y1_9BIFI</name>
<sequence length="150" mass="16777">MNKENQNETVQQHTNTDDFPDITMYKFVRLDEKDNPTSVSMICGEKAIVDTEDSNTGVVLGASCIDVEDAPFDFDCVNAVCALVDMLSAFPTNALIGALGHDGAEKFIQLDQERSRHVDEAKFRLTQKEWERQFKASHDDETSAVPEADF</sequence>
<organism evidence="1 2">
    <name type="scientific">Bifidobacterium cuniculi</name>
    <dbReference type="NCBI Taxonomy" id="1688"/>
    <lineage>
        <taxon>Bacteria</taxon>
        <taxon>Bacillati</taxon>
        <taxon>Actinomycetota</taxon>
        <taxon>Actinomycetes</taxon>
        <taxon>Bifidobacteriales</taxon>
        <taxon>Bifidobacteriaceae</taxon>
        <taxon>Bifidobacterium</taxon>
    </lineage>
</organism>
<dbReference type="AlphaFoldDB" id="A0A087B4Y1"/>
<proteinExistence type="predicted"/>
<evidence type="ECO:0000313" key="1">
    <source>
        <dbReference type="EMBL" id="KFI66081.1"/>
    </source>
</evidence>
<evidence type="ECO:0000313" key="2">
    <source>
        <dbReference type="Proteomes" id="UP000029067"/>
    </source>
</evidence>
<comment type="caution">
    <text evidence="1">The sequence shown here is derived from an EMBL/GenBank/DDBJ whole genome shotgun (WGS) entry which is preliminary data.</text>
</comment>
<keyword evidence="2" id="KW-1185">Reference proteome</keyword>
<dbReference type="STRING" id="1688.BCUN_0583"/>
<accession>A0A087B4Y1</accession>
<dbReference type="EMBL" id="JGYV01000001">
    <property type="protein sequence ID" value="KFI66081.1"/>
    <property type="molecule type" value="Genomic_DNA"/>
</dbReference>
<protein>
    <submittedName>
        <fullName evidence="1">Uncharacterized protein</fullName>
    </submittedName>
</protein>
<gene>
    <name evidence="1" type="ORF">BCUN_0583</name>
</gene>